<dbReference type="Gene3D" id="3.40.50.720">
    <property type="entry name" value="NAD(P)-binding Rossmann-like Domain"/>
    <property type="match status" value="1"/>
</dbReference>
<dbReference type="EMBL" id="CP014145">
    <property type="protein sequence ID" value="AMB59997.1"/>
    <property type="molecule type" value="Genomic_DNA"/>
</dbReference>
<evidence type="ECO:0000259" key="4">
    <source>
        <dbReference type="Pfam" id="PF22725"/>
    </source>
</evidence>
<organism evidence="5 6">
    <name type="scientific">Microterricola viridarii</name>
    <dbReference type="NCBI Taxonomy" id="412690"/>
    <lineage>
        <taxon>Bacteria</taxon>
        <taxon>Bacillati</taxon>
        <taxon>Actinomycetota</taxon>
        <taxon>Actinomycetes</taxon>
        <taxon>Micrococcales</taxon>
        <taxon>Microbacteriaceae</taxon>
        <taxon>Microterricola</taxon>
    </lineage>
</organism>
<evidence type="ECO:0000256" key="1">
    <source>
        <dbReference type="ARBA" id="ARBA00023002"/>
    </source>
</evidence>
<dbReference type="SUPFAM" id="SSF55347">
    <property type="entry name" value="Glyceraldehyde-3-phosphate dehydrogenase-like, C-terminal domain"/>
    <property type="match status" value="1"/>
</dbReference>
<reference evidence="5 6" key="1">
    <citation type="journal article" date="2016" name="J. Biotechnol.">
        <title>First complete genome sequence of a species in the genus Microterricola, an extremophilic cold active enzyme producing bacterial strain ERGS5:02 isolated from Sikkim Himalaya.</title>
        <authorList>
            <person name="Himanshu"/>
            <person name="Swarnkar M.K."/>
            <person name="Singh D."/>
            <person name="Kumar R."/>
        </authorList>
    </citation>
    <scope>NUCLEOTIDE SEQUENCE [LARGE SCALE GENOMIC DNA]</scope>
    <source>
        <strain evidence="5 6">ERGS5:02</strain>
    </source>
</reference>
<protein>
    <submittedName>
        <fullName evidence="5">Oxidoreductase</fullName>
    </submittedName>
</protein>
<evidence type="ECO:0000259" key="3">
    <source>
        <dbReference type="Pfam" id="PF01408"/>
    </source>
</evidence>
<dbReference type="Gene3D" id="3.30.360.10">
    <property type="entry name" value="Dihydrodipicolinate Reductase, domain 2"/>
    <property type="match status" value="1"/>
</dbReference>
<accession>A0A0Y0PJE7</accession>
<keyword evidence="6" id="KW-1185">Reference proteome</keyword>
<dbReference type="RefSeq" id="WP_067231018.1">
    <property type="nucleotide sequence ID" value="NZ_CP014145.1"/>
</dbReference>
<name>A0A0Y0PJE7_9MICO</name>
<keyword evidence="2" id="KW-0520">NAD</keyword>
<gene>
    <name evidence="5" type="ORF">AWU67_15305</name>
</gene>
<evidence type="ECO:0000313" key="5">
    <source>
        <dbReference type="EMBL" id="AMB59997.1"/>
    </source>
</evidence>
<dbReference type="GO" id="GO:0016491">
    <property type="term" value="F:oxidoreductase activity"/>
    <property type="evidence" value="ECO:0007669"/>
    <property type="project" value="UniProtKB-KW"/>
</dbReference>
<reference evidence="6" key="2">
    <citation type="submission" date="2016-01" db="EMBL/GenBank/DDBJ databases">
        <title>First complete genome sequence of a species in the genus Microterricola, an extremophilic cold active enzyme producing strain ERGS5:02 isolated from Sikkim Himalaya.</title>
        <authorList>
            <person name="Kumar R."/>
            <person name="Singh D."/>
            <person name="Swarnkar M.K."/>
        </authorList>
    </citation>
    <scope>NUCLEOTIDE SEQUENCE [LARGE SCALE GENOMIC DNA]</scope>
    <source>
        <strain evidence="6">ERGS5:02</strain>
    </source>
</reference>
<feature type="domain" description="Gfo/Idh/MocA-like oxidoreductase N-terminal" evidence="3">
    <location>
        <begin position="8"/>
        <end position="123"/>
    </location>
</feature>
<keyword evidence="1" id="KW-0560">Oxidoreductase</keyword>
<dbReference type="PANTHER" id="PTHR43818:SF11">
    <property type="entry name" value="BCDNA.GH03377"/>
    <property type="match status" value="1"/>
</dbReference>
<dbReference type="Pfam" id="PF01408">
    <property type="entry name" value="GFO_IDH_MocA"/>
    <property type="match status" value="1"/>
</dbReference>
<dbReference type="KEGG" id="mvd:AWU67_15305"/>
<feature type="domain" description="GFO/IDH/MocA-like oxidoreductase" evidence="4">
    <location>
        <begin position="133"/>
        <end position="267"/>
    </location>
</feature>
<dbReference type="InterPro" id="IPR050463">
    <property type="entry name" value="Gfo/Idh/MocA_oxidrdct_glycsds"/>
</dbReference>
<dbReference type="InterPro" id="IPR000683">
    <property type="entry name" value="Gfo/Idh/MocA-like_OxRdtase_N"/>
</dbReference>
<dbReference type="InterPro" id="IPR055170">
    <property type="entry name" value="GFO_IDH_MocA-like_dom"/>
</dbReference>
<evidence type="ECO:0000256" key="2">
    <source>
        <dbReference type="ARBA" id="ARBA00023027"/>
    </source>
</evidence>
<sequence>MAGQGTVGVGFIGTGMISDTYLENLNSFPDIRVVILGDLDEARAAAQAAKHGVALSGSAADVLAHPDVEIVVNLTIPAVHAQVSLQAIAAGKHVWTEKPISIDRASGRELLEKAAAAGLRVGVAPDTVLGPGVQTARRAIARGDIGTPLSAQTVMQYIGPDVFHPDPEFLFATGAGPLFDMGPYYVTTLVHVFGSVARVAAFGSQGRTQRTIATGDRAGTTFPVEVPTHISAIAEFEKGGVSQSVLSFDSPLGKTGYVEITGTEATMLIPDPNTFGGEVLFARAGFGEPEWESIPLTGVLAGRGLGVLDMARAIRSGGAHIATGAVGYHVFDTLASIEDAVNTKQVVDVQSSIDAVPLVAEDWDPFAATLSGVPVG</sequence>
<evidence type="ECO:0000313" key="6">
    <source>
        <dbReference type="Proteomes" id="UP000058305"/>
    </source>
</evidence>
<dbReference type="InterPro" id="IPR036291">
    <property type="entry name" value="NAD(P)-bd_dom_sf"/>
</dbReference>
<dbReference type="GO" id="GO:0000166">
    <property type="term" value="F:nucleotide binding"/>
    <property type="evidence" value="ECO:0007669"/>
    <property type="project" value="InterPro"/>
</dbReference>
<dbReference type="PANTHER" id="PTHR43818">
    <property type="entry name" value="BCDNA.GH03377"/>
    <property type="match status" value="1"/>
</dbReference>
<dbReference type="OrthoDB" id="9776544at2"/>
<dbReference type="AlphaFoldDB" id="A0A0Y0PJE7"/>
<dbReference type="Proteomes" id="UP000058305">
    <property type="component" value="Chromosome"/>
</dbReference>
<dbReference type="Pfam" id="PF22725">
    <property type="entry name" value="GFO_IDH_MocA_C3"/>
    <property type="match status" value="1"/>
</dbReference>
<dbReference type="SUPFAM" id="SSF51735">
    <property type="entry name" value="NAD(P)-binding Rossmann-fold domains"/>
    <property type="match status" value="1"/>
</dbReference>
<proteinExistence type="predicted"/>